<sequence length="801" mass="88253">MTSAVASGTTAGGVNKLNRELLRWLQSLDLAYSLKNIKRDFSNGFLIAEILSRYYDKDISMHSFDNGIGLKVKKDNWDQLLKFMAKVPDFEIVGSKTEADAVMHCENGAAVAYLGKLYQCLTKRELQQVHPRPVEEDIPPYAKPTGSALIREKMRGPEFAETTDELQMGQKVRSVHARHEETLQLERLNDLERYGPASNEAKMVRPRKQKVVGEDSPVITTAVVKEVQIKSIDDRNLNLAHLRATREASAAMTVNPNNTEYGYAVELDGLELSDKGGPPKRRLMDLLNEYVTRKLTGTSILTQMDARKDRFDAFLSVVFAGGVVSDEDVAGVLRDLVDPGSVLANVLLDSPKDFWKLSGMLLPFLSDFGEDNPIFAASVHLWTSLGALCTKRDPAAAAIALSDYTLPGLATILTAAPKKRHAILRIIYSFGSAKVVAHIQTIKRLREGLPNMHVFIHCLALLFGLETEMDDTLSDLYYYYCCIGLDMACDKLRAACISMLPLFLASASAFALDLVPRLVAFSIRSTWWEVKAQLLIVASAVLHFSTQSTATASMEPHVDTCLAILDREFTPVASTNLRRLGLVHSAKLHTRFPELVPNYVDVLTSLSVEMLQDLVQDVAGDVAELPVFGASGATYHLTSLRGSWDPLGIAKQLALDSTGDGPSEQAMIVLLACFEELAKTQPEQLNALYALVQPMVIASLEAHATCELGVGLLSIVSFYSSPYLDVLRHDAMQAVLERICAGNVKEMGHQQQVLAQFLQQLCVSNSRTSTAVKECLTRLKTKVRTFQETMFSVALDAVLSH</sequence>
<dbReference type="PROSITE" id="PS50021">
    <property type="entry name" value="CH"/>
    <property type="match status" value="1"/>
</dbReference>
<name>A0A1V9Z174_ACHHY</name>
<dbReference type="OrthoDB" id="62528at2759"/>
<evidence type="ECO:0000256" key="3">
    <source>
        <dbReference type="ARBA" id="ARBA00058372"/>
    </source>
</evidence>
<comment type="subcellular location">
    <subcellularLocation>
        <location evidence="1">Nucleus</location>
    </subcellularLocation>
</comment>
<comment type="caution">
    <text evidence="6">The sequence shown here is derived from an EMBL/GenBank/DDBJ whole genome shotgun (WGS) entry which is preliminary data.</text>
</comment>
<dbReference type="InterPro" id="IPR001715">
    <property type="entry name" value="CH_dom"/>
</dbReference>
<dbReference type="STRING" id="1202772.A0A1V9Z174"/>
<organism evidence="6 7">
    <name type="scientific">Achlya hypogyna</name>
    <name type="common">Oomycete</name>
    <name type="synonym">Protoachlya hypogyna</name>
    <dbReference type="NCBI Taxonomy" id="1202772"/>
    <lineage>
        <taxon>Eukaryota</taxon>
        <taxon>Sar</taxon>
        <taxon>Stramenopiles</taxon>
        <taxon>Oomycota</taxon>
        <taxon>Saprolegniomycetes</taxon>
        <taxon>Saprolegniales</taxon>
        <taxon>Achlyaceae</taxon>
        <taxon>Achlya</taxon>
    </lineage>
</organism>
<evidence type="ECO:0000313" key="7">
    <source>
        <dbReference type="Proteomes" id="UP000243579"/>
    </source>
</evidence>
<dbReference type="SUPFAM" id="SSF48371">
    <property type="entry name" value="ARM repeat"/>
    <property type="match status" value="1"/>
</dbReference>
<dbReference type="InterPro" id="IPR010441">
    <property type="entry name" value="CH_2"/>
</dbReference>
<dbReference type="InterPro" id="IPR016024">
    <property type="entry name" value="ARM-type_fold"/>
</dbReference>
<comment type="function">
    <text evidence="3">May play a role in apoptosis regulation.</text>
</comment>
<gene>
    <name evidence="6" type="ORF">ACHHYP_04456</name>
</gene>
<dbReference type="InterPro" id="IPR052111">
    <property type="entry name" value="Spermatogenesis_Ciliary_MAP"/>
</dbReference>
<keyword evidence="7" id="KW-1185">Reference proteome</keyword>
<reference evidence="6 7" key="1">
    <citation type="journal article" date="2014" name="Genome Biol. Evol.">
        <title>The secreted proteins of Achlya hypogyna and Thraustotheca clavata identify the ancestral oomycete secretome and reveal gene acquisitions by horizontal gene transfer.</title>
        <authorList>
            <person name="Misner I."/>
            <person name="Blouin N."/>
            <person name="Leonard G."/>
            <person name="Richards T.A."/>
            <person name="Lane C.E."/>
        </authorList>
    </citation>
    <scope>NUCLEOTIDE SEQUENCE [LARGE SCALE GENOMIC DNA]</scope>
    <source>
        <strain evidence="6 7">ATCC 48635</strain>
    </source>
</reference>
<dbReference type="PANTHER" id="PTHR12509:SF8">
    <property type="entry name" value="SPERMATOGENESIS-ASSOCIATED PROTEIN 4"/>
    <property type="match status" value="1"/>
</dbReference>
<dbReference type="PANTHER" id="PTHR12509">
    <property type="entry name" value="SPERMATOGENESIS-ASSOCIATED 4-RELATED"/>
    <property type="match status" value="1"/>
</dbReference>
<dbReference type="Proteomes" id="UP000243579">
    <property type="component" value="Unassembled WGS sequence"/>
</dbReference>
<dbReference type="GO" id="GO:0005930">
    <property type="term" value="C:axoneme"/>
    <property type="evidence" value="ECO:0007669"/>
    <property type="project" value="TreeGrafter"/>
</dbReference>
<dbReference type="InterPro" id="IPR036872">
    <property type="entry name" value="CH_dom_sf"/>
</dbReference>
<dbReference type="GO" id="GO:0008017">
    <property type="term" value="F:microtubule binding"/>
    <property type="evidence" value="ECO:0007669"/>
    <property type="project" value="TreeGrafter"/>
</dbReference>
<proteinExistence type="predicted"/>
<evidence type="ECO:0000259" key="5">
    <source>
        <dbReference type="PROSITE" id="PS50021"/>
    </source>
</evidence>
<dbReference type="Pfam" id="PF06294">
    <property type="entry name" value="CH_2"/>
    <property type="match status" value="1"/>
</dbReference>
<accession>A0A1V9Z174</accession>
<evidence type="ECO:0000256" key="1">
    <source>
        <dbReference type="ARBA" id="ARBA00004123"/>
    </source>
</evidence>
<dbReference type="GO" id="GO:0005634">
    <property type="term" value="C:nucleus"/>
    <property type="evidence" value="ECO:0007669"/>
    <property type="project" value="UniProtKB-SubCell"/>
</dbReference>
<protein>
    <recommendedName>
        <fullName evidence="4">Spermatogenesis-associated protein 4</fullName>
    </recommendedName>
</protein>
<evidence type="ECO:0000256" key="4">
    <source>
        <dbReference type="ARBA" id="ARBA00071322"/>
    </source>
</evidence>
<dbReference type="FunFam" id="1.10.418.10:FF:000061">
    <property type="entry name" value="Spermatogenesis associated 4"/>
    <property type="match status" value="1"/>
</dbReference>
<dbReference type="GO" id="GO:0051493">
    <property type="term" value="P:regulation of cytoskeleton organization"/>
    <property type="evidence" value="ECO:0007669"/>
    <property type="project" value="TreeGrafter"/>
</dbReference>
<feature type="domain" description="Calponin-homology (CH)" evidence="5">
    <location>
        <begin position="15"/>
        <end position="122"/>
    </location>
</feature>
<dbReference type="EMBL" id="JNBR01000508">
    <property type="protein sequence ID" value="OQR91703.1"/>
    <property type="molecule type" value="Genomic_DNA"/>
</dbReference>
<dbReference type="AlphaFoldDB" id="A0A1V9Z174"/>
<dbReference type="Gene3D" id="1.10.418.10">
    <property type="entry name" value="Calponin-like domain"/>
    <property type="match status" value="1"/>
</dbReference>
<evidence type="ECO:0000313" key="6">
    <source>
        <dbReference type="EMBL" id="OQR91703.1"/>
    </source>
</evidence>
<evidence type="ECO:0000256" key="2">
    <source>
        <dbReference type="ARBA" id="ARBA00023242"/>
    </source>
</evidence>
<keyword evidence="2" id="KW-0539">Nucleus</keyword>